<reference evidence="4 5" key="1">
    <citation type="submission" date="2018-05" db="EMBL/GenBank/DDBJ databases">
        <title>Genomic Encyclopedia of Type Strains, Phase IV (KMG-IV): sequencing the most valuable type-strain genomes for metagenomic binning, comparative biology and taxonomic classification.</title>
        <authorList>
            <person name="Goeker M."/>
        </authorList>
    </citation>
    <scope>NUCLEOTIDE SEQUENCE [LARGE SCALE GENOMIC DNA]</scope>
    <source>
        <strain evidence="4 5">DSM 19792</strain>
    </source>
</reference>
<dbReference type="SUPFAM" id="SSF53335">
    <property type="entry name" value="S-adenosyl-L-methionine-dependent methyltransferases"/>
    <property type="match status" value="1"/>
</dbReference>
<evidence type="ECO:0000259" key="3">
    <source>
        <dbReference type="Pfam" id="PF08241"/>
    </source>
</evidence>
<dbReference type="Pfam" id="PF08241">
    <property type="entry name" value="Methyltransf_11"/>
    <property type="match status" value="1"/>
</dbReference>
<dbReference type="Gene3D" id="3.40.50.1820">
    <property type="entry name" value="alpha/beta hydrolase"/>
    <property type="match status" value="1"/>
</dbReference>
<sequence>MSQTAMQPQSTATTTLERNRQAYAGLAEVLENAGLAEHALYLNWGYAPQTGLADWASCALPAGETGMAQARLILEVLGDTQLAGKRVLDVGCGRGGALALLARLYPDASLAGADLSAANIAYCRKRHQHARLRFQLADACRLPYADQSVDVLLNLESSGAYPDLPAFFAHAYRVLKPGGRFCYADVIAADTFEPIRQALLQSGFVLERERSVSRQVCAARTASPAGLWTRLDKALNALDKPGLRAELERYLAQPESGLFHALQDGRADYHIFHLRRTDVPAGRVSQEIAAQLNGRSARLDQLENPVIAAPVESAWFPFTTPDASKGYNVFALPYAGGGASVYRQWQLTSRDAQASWRVCPLQLPGRESRLTEAAISDMDIMVDQITAAIAPYAHLPWALMGCSLGCKIAFEVARRFEHMGKKPALLFLMACPAPSLPLKRRVSRYNDHDFAGEVRHLGGTPAEIMADPEMMRTIIPILRNDSALAEGYTASPDDKINTPIVMVAASDDHLVTVEEARRWGRHTAAGFEWRMVDGGHFFLRKRRLELLGWLADALRASESEISETVLCQ</sequence>
<dbReference type="AlphaFoldDB" id="A0A318JHC3"/>
<evidence type="ECO:0000313" key="4">
    <source>
        <dbReference type="EMBL" id="PXX46799.1"/>
    </source>
</evidence>
<evidence type="ECO:0000259" key="2">
    <source>
        <dbReference type="Pfam" id="PF00975"/>
    </source>
</evidence>
<feature type="domain" description="Methyltransferase type 11" evidence="3">
    <location>
        <begin position="88"/>
        <end position="182"/>
    </location>
</feature>
<evidence type="ECO:0000256" key="1">
    <source>
        <dbReference type="ARBA" id="ARBA00007169"/>
    </source>
</evidence>
<comment type="similarity">
    <text evidence="1">Belongs to the thioesterase family.</text>
</comment>
<dbReference type="GO" id="GO:0008610">
    <property type="term" value="P:lipid biosynthetic process"/>
    <property type="evidence" value="ECO:0007669"/>
    <property type="project" value="TreeGrafter"/>
</dbReference>
<keyword evidence="5" id="KW-1185">Reference proteome</keyword>
<name>A0A318JHC3_9BURK</name>
<comment type="caution">
    <text evidence="4">The sequence shown here is derived from an EMBL/GenBank/DDBJ whole genome shotgun (WGS) entry which is preliminary data.</text>
</comment>
<dbReference type="PANTHER" id="PTHR11487:SF0">
    <property type="entry name" value="S-ACYL FATTY ACID SYNTHASE THIOESTERASE, MEDIUM CHAIN"/>
    <property type="match status" value="1"/>
</dbReference>
<dbReference type="PANTHER" id="PTHR11487">
    <property type="entry name" value="THIOESTERASE"/>
    <property type="match status" value="1"/>
</dbReference>
<dbReference type="CDD" id="cd02440">
    <property type="entry name" value="AdoMet_MTases"/>
    <property type="match status" value="1"/>
</dbReference>
<organism evidence="4 5">
    <name type="scientific">Undibacterium pigrum</name>
    <dbReference type="NCBI Taxonomy" id="401470"/>
    <lineage>
        <taxon>Bacteria</taxon>
        <taxon>Pseudomonadati</taxon>
        <taxon>Pseudomonadota</taxon>
        <taxon>Betaproteobacteria</taxon>
        <taxon>Burkholderiales</taxon>
        <taxon>Oxalobacteraceae</taxon>
        <taxon>Undibacterium</taxon>
    </lineage>
</organism>
<gene>
    <name evidence="4" type="ORF">DFR42_101375</name>
</gene>
<dbReference type="SUPFAM" id="SSF53474">
    <property type="entry name" value="alpha/beta-Hydrolases"/>
    <property type="match status" value="1"/>
</dbReference>
<dbReference type="Pfam" id="PF00975">
    <property type="entry name" value="Thioesterase"/>
    <property type="match status" value="1"/>
</dbReference>
<dbReference type="InterPro" id="IPR013216">
    <property type="entry name" value="Methyltransf_11"/>
</dbReference>
<feature type="domain" description="Thioesterase" evidence="2">
    <location>
        <begin position="329"/>
        <end position="545"/>
    </location>
</feature>
<evidence type="ECO:0000313" key="5">
    <source>
        <dbReference type="Proteomes" id="UP000247792"/>
    </source>
</evidence>
<dbReference type="InterPro" id="IPR029058">
    <property type="entry name" value="AB_hydrolase_fold"/>
</dbReference>
<accession>A0A318JHC3</accession>
<dbReference type="InterPro" id="IPR012223">
    <property type="entry name" value="TEII"/>
</dbReference>
<proteinExistence type="inferred from homology"/>
<dbReference type="EMBL" id="QJKB01000001">
    <property type="protein sequence ID" value="PXX46799.1"/>
    <property type="molecule type" value="Genomic_DNA"/>
</dbReference>
<dbReference type="Proteomes" id="UP000247792">
    <property type="component" value="Unassembled WGS sequence"/>
</dbReference>
<dbReference type="InterPro" id="IPR001031">
    <property type="entry name" value="Thioesterase"/>
</dbReference>
<protein>
    <submittedName>
        <fullName evidence="4">Surfactin synthase thioesterase subunit</fullName>
    </submittedName>
</protein>
<dbReference type="RefSeq" id="WP_245936792.1">
    <property type="nucleotide sequence ID" value="NZ_QJKB01000001.1"/>
</dbReference>
<dbReference type="InterPro" id="IPR029063">
    <property type="entry name" value="SAM-dependent_MTases_sf"/>
</dbReference>
<dbReference type="Gene3D" id="3.40.50.150">
    <property type="entry name" value="Vaccinia Virus protein VP39"/>
    <property type="match status" value="1"/>
</dbReference>
<dbReference type="GO" id="GO:0008757">
    <property type="term" value="F:S-adenosylmethionine-dependent methyltransferase activity"/>
    <property type="evidence" value="ECO:0007669"/>
    <property type="project" value="InterPro"/>
</dbReference>